<evidence type="ECO:0000313" key="7">
    <source>
        <dbReference type="Proteomes" id="UP000178953"/>
    </source>
</evidence>
<dbReference type="GO" id="GO:0045892">
    <property type="term" value="P:negative regulation of DNA-templated transcription"/>
    <property type="evidence" value="ECO:0007669"/>
    <property type="project" value="UniProtKB-ARBA"/>
</dbReference>
<reference evidence="6 7" key="1">
    <citation type="submission" date="2016-09" db="EMBL/GenBank/DDBJ databases">
        <title>genome sequence of Mycobacterium sp. 739 SCH.</title>
        <authorList>
            <person name="Greninger A.L."/>
            <person name="Qin X."/>
            <person name="Jerome K."/>
            <person name="Vora S."/>
            <person name="Quinn K."/>
        </authorList>
    </citation>
    <scope>NUCLEOTIDE SEQUENCE [LARGE SCALE GENOMIC DNA]</scope>
    <source>
        <strain evidence="6 7">SCH</strain>
    </source>
</reference>
<dbReference type="InterPro" id="IPR038390">
    <property type="entry name" value="Metal_Tscrpt_repr_sf"/>
</dbReference>
<organism evidence="6 7">
    <name type="scientific">Mycolicibacterium grossiae</name>
    <dbReference type="NCBI Taxonomy" id="1552759"/>
    <lineage>
        <taxon>Bacteria</taxon>
        <taxon>Bacillati</taxon>
        <taxon>Actinomycetota</taxon>
        <taxon>Actinomycetes</taxon>
        <taxon>Mycobacteriales</taxon>
        <taxon>Mycobacteriaceae</taxon>
        <taxon>Mycolicibacterium</taxon>
    </lineage>
</organism>
<keyword evidence="2" id="KW-0678">Repressor</keyword>
<keyword evidence="4" id="KW-0238">DNA-binding</keyword>
<dbReference type="CDD" id="cd10148">
    <property type="entry name" value="CsoR-like_DUF156"/>
    <property type="match status" value="1"/>
</dbReference>
<evidence type="ECO:0000256" key="2">
    <source>
        <dbReference type="ARBA" id="ARBA00022491"/>
    </source>
</evidence>
<dbReference type="Gene3D" id="1.20.58.1000">
    <property type="entry name" value="Metal-sensitive repressor, helix protomer"/>
    <property type="match status" value="1"/>
</dbReference>
<evidence type="ECO:0000256" key="5">
    <source>
        <dbReference type="SAM" id="MobiDB-lite"/>
    </source>
</evidence>
<accession>A0A1E8Q8J3</accession>
<sequence>MTSAQDGENASTPDPVHHHGYITEKDKYLKRLKRIEGQARGISRMIEEERYCIDILTQTDALTKALQGVALALLDDHLRHCVRDAAVVGGSAADAKLSEASAAIARLVRS</sequence>
<keyword evidence="7" id="KW-1185">Reference proteome</keyword>
<dbReference type="GO" id="GO:0003677">
    <property type="term" value="F:DNA binding"/>
    <property type="evidence" value="ECO:0007669"/>
    <property type="project" value="UniProtKB-KW"/>
</dbReference>
<evidence type="ECO:0000256" key="1">
    <source>
        <dbReference type="ARBA" id="ARBA00005428"/>
    </source>
</evidence>
<protein>
    <submittedName>
        <fullName evidence="6">CopY family transcriptional regulator</fullName>
    </submittedName>
</protein>
<dbReference type="PANTHER" id="PTHR33677">
    <property type="entry name" value="TRANSCRIPTIONAL REPRESSOR FRMR-RELATED"/>
    <property type="match status" value="1"/>
</dbReference>
<keyword evidence="3" id="KW-0186">Copper</keyword>
<dbReference type="GO" id="GO:0046872">
    <property type="term" value="F:metal ion binding"/>
    <property type="evidence" value="ECO:0007669"/>
    <property type="project" value="InterPro"/>
</dbReference>
<dbReference type="InterPro" id="IPR003735">
    <property type="entry name" value="Metal_Tscrpt_repr"/>
</dbReference>
<dbReference type="PANTHER" id="PTHR33677:SF3">
    <property type="entry name" value="COPPER-SENSING TRANSCRIPTIONAL REPRESSOR RICR"/>
    <property type="match status" value="1"/>
</dbReference>
<feature type="region of interest" description="Disordered" evidence="5">
    <location>
        <begin position="1"/>
        <end position="20"/>
    </location>
</feature>
<name>A0A1E8Q8J3_9MYCO</name>
<evidence type="ECO:0000256" key="3">
    <source>
        <dbReference type="ARBA" id="ARBA00023008"/>
    </source>
</evidence>
<dbReference type="Pfam" id="PF02583">
    <property type="entry name" value="Trns_repr_metal"/>
    <property type="match status" value="1"/>
</dbReference>
<feature type="compositionally biased region" description="Polar residues" evidence="5">
    <location>
        <begin position="1"/>
        <end position="12"/>
    </location>
</feature>
<dbReference type="OrthoDB" id="9811244at2"/>
<evidence type="ECO:0000313" key="6">
    <source>
        <dbReference type="EMBL" id="OFJ54561.1"/>
    </source>
</evidence>
<dbReference type="Proteomes" id="UP000178953">
    <property type="component" value="Unassembled WGS sequence"/>
</dbReference>
<comment type="similarity">
    <text evidence="1">Belongs to the CsoR family.</text>
</comment>
<gene>
    <name evidence="6" type="ORF">BEL07_06310</name>
</gene>
<dbReference type="RefSeq" id="WP_070352252.1">
    <property type="nucleotide sequence ID" value="NZ_CP043474.1"/>
</dbReference>
<dbReference type="AlphaFoldDB" id="A0A1E8Q8J3"/>
<comment type="caution">
    <text evidence="6">The sequence shown here is derived from an EMBL/GenBank/DDBJ whole genome shotgun (WGS) entry which is preliminary data.</text>
</comment>
<proteinExistence type="inferred from homology"/>
<dbReference type="EMBL" id="MCHX01000011">
    <property type="protein sequence ID" value="OFJ54561.1"/>
    <property type="molecule type" value="Genomic_DNA"/>
</dbReference>
<evidence type="ECO:0000256" key="4">
    <source>
        <dbReference type="ARBA" id="ARBA00023125"/>
    </source>
</evidence>